<evidence type="ECO:0000313" key="4">
    <source>
        <dbReference type="EMBL" id="EWS78691.1"/>
    </source>
</evidence>
<dbReference type="InterPro" id="IPR036709">
    <property type="entry name" value="Autotransporte_beta_dom_sf"/>
</dbReference>
<dbReference type="PATRIC" id="fig|1444770.3.peg.918"/>
<dbReference type="GeneID" id="68900328"/>
<dbReference type="EMBL" id="JDSQ01000005">
    <property type="protein sequence ID" value="EWS78691.1"/>
    <property type="molecule type" value="Genomic_DNA"/>
</dbReference>
<evidence type="ECO:0000313" key="7">
    <source>
        <dbReference type="Proteomes" id="UP001430701"/>
    </source>
</evidence>
<dbReference type="Proteomes" id="UP001430701">
    <property type="component" value="Unassembled WGS sequence"/>
</dbReference>
<feature type="region of interest" description="Disordered" evidence="1">
    <location>
        <begin position="395"/>
        <end position="421"/>
    </location>
</feature>
<dbReference type="SMART" id="SM00869">
    <property type="entry name" value="Autotransporter"/>
    <property type="match status" value="1"/>
</dbReference>
<dbReference type="Pfam" id="PF03797">
    <property type="entry name" value="Autotransporter"/>
    <property type="match status" value="1"/>
</dbReference>
<dbReference type="SUPFAM" id="SSF103515">
    <property type="entry name" value="Autotransporter"/>
    <property type="match status" value="1"/>
</dbReference>
<dbReference type="KEGG" id="xtw:AB672_03420"/>
<accession>Z9JLJ0</accession>
<protein>
    <submittedName>
        <fullName evidence="4 5">Autotransporter</fullName>
    </submittedName>
</protein>
<evidence type="ECO:0000256" key="2">
    <source>
        <dbReference type="SAM" id="SignalP"/>
    </source>
</evidence>
<dbReference type="InterPro" id="IPR005546">
    <property type="entry name" value="Autotransporte_beta"/>
</dbReference>
<keyword evidence="7" id="KW-1185">Reference proteome</keyword>
<evidence type="ECO:0000313" key="6">
    <source>
        <dbReference type="Proteomes" id="UP000020406"/>
    </source>
</evidence>
<reference evidence="4 6" key="1">
    <citation type="journal article" date="2014" name="Genome Announc.">
        <title>Draft Genome Sequence of Xylella fastidiosa Pear Leaf Scorch Strain in Taiwan.</title>
        <authorList>
            <person name="Su C.C."/>
            <person name="Deng W.L."/>
            <person name="Jan F.J."/>
            <person name="Chang C.J."/>
            <person name="Huang H."/>
            <person name="Chen J."/>
        </authorList>
    </citation>
    <scope>NUCLEOTIDE SEQUENCE [LARGE SCALE GENOMIC DNA]</scope>
    <source>
        <strain evidence="4 6">PLS229</strain>
    </source>
</reference>
<comment type="caution">
    <text evidence="4">The sequence shown here is derived from an EMBL/GenBank/DDBJ whole genome shotgun (WGS) entry which is preliminary data.</text>
</comment>
<dbReference type="PROSITE" id="PS51208">
    <property type="entry name" value="AUTOTRANSPORTER"/>
    <property type="match status" value="1"/>
</dbReference>
<keyword evidence="2" id="KW-0732">Signal</keyword>
<dbReference type="eggNOG" id="COG5563">
    <property type="taxonomic scope" value="Bacteria"/>
</dbReference>
<name>Z9JLJ0_9GAMM</name>
<sequence length="726" mass="76067">MERKSHKKTTLATLISVLLMGSAGAAYAASISEKLDLSTQHLDGAEAAGKTISSDGKTIGIISNNRSTLLSGDNWATKTDLETLKSDHSGASFVFALSADGKIAAGLSDSDLSSTYMRATIWSGDNWATKTELGTLKSDHSGLSKVTALSADGKIAGGYSENDFSDTRATMWSGDNWATKTDLGTIRKDGSDYSAVYALSADGKIAAGSAYSDIITPVPGITPGLTSRRAIIWSGENWAAKTDLGTLRSDNLGQAGATAISADGKVVGGFSDIDNTLNGYSTENRQGIIWSGENWATKTRLGSLKSDSSSGGSNVTALSADGKIAAGSTVNDSNTTRAIIWSGNRWATKTDLGTLKSDNSGASAVAALSADGSVAVGTAATDSGQSHATVWKMTYPAQSESESDTHTQTPSQPQPQPSQPGVIAVDAVNTASALSRLGAETFSVMDLQRQGLSRLQQHCQINTAGQSCWAVQTALTSIDGNRDKVAGFRVGHGFTETLSAGLSLDRSLSRSMPDSYLKNNGNLGAGLYAQWNTSFKGGEWYVRPAVAFNRYNVTVQRPVLENTEAGIGNSRMKGRGASLEGGQTFNSDHGVSLGWHLGGRYSNVSRVGYSEQNTAFPATYGEVSFKRTSAYIGADVTVPLTTNLKWMAGIEIDRALKSRDPAYNAHADYIGSFNHSAGIKSTIAALTSGLQYTLSEKVFLGLTLDVNQTALGDIARGGVLSLGGRF</sequence>
<proteinExistence type="predicted"/>
<dbReference type="Proteomes" id="UP000020406">
    <property type="component" value="Unassembled WGS sequence"/>
</dbReference>
<feature type="signal peptide" evidence="2">
    <location>
        <begin position="1"/>
        <end position="28"/>
    </location>
</feature>
<evidence type="ECO:0000313" key="5">
    <source>
        <dbReference type="EMBL" id="MCD8473436.1"/>
    </source>
</evidence>
<gene>
    <name evidence="4" type="ORF">AF72_03760</name>
    <name evidence="5" type="ORF">LPH55_08200</name>
</gene>
<evidence type="ECO:0000256" key="1">
    <source>
        <dbReference type="SAM" id="MobiDB-lite"/>
    </source>
</evidence>
<dbReference type="Gene3D" id="2.40.128.130">
    <property type="entry name" value="Autotransporter beta-domain"/>
    <property type="match status" value="1"/>
</dbReference>
<dbReference type="EMBL" id="JAJPPU010000002">
    <property type="protein sequence ID" value="MCD8473436.1"/>
    <property type="molecule type" value="Genomic_DNA"/>
</dbReference>
<evidence type="ECO:0000259" key="3">
    <source>
        <dbReference type="PROSITE" id="PS51208"/>
    </source>
</evidence>
<dbReference type="AlphaFoldDB" id="Z9JLJ0"/>
<feature type="domain" description="Autotransporter" evidence="3">
    <location>
        <begin position="464"/>
        <end position="726"/>
    </location>
</feature>
<dbReference type="RefSeq" id="WP_038270614.1">
    <property type="nucleotide sequence ID" value="NZ_CP053627.1"/>
</dbReference>
<dbReference type="OrthoDB" id="6510662at2"/>
<reference evidence="5" key="2">
    <citation type="submission" date="2021-11" db="EMBL/GenBank/DDBJ databases">
        <title>Genome sequence of Xylella taiwanensis PLS432.</title>
        <authorList>
            <person name="Weng L.-W."/>
            <person name="Su C.-C."/>
            <person name="Tsai C.-W."/>
            <person name="Kuo C.-H."/>
        </authorList>
    </citation>
    <scope>NUCLEOTIDE SEQUENCE</scope>
    <source>
        <strain evidence="5">PLS432</strain>
    </source>
</reference>
<feature type="chain" id="PRO_5004992058" evidence="2">
    <location>
        <begin position="29"/>
        <end position="726"/>
    </location>
</feature>
<organism evidence="4 6">
    <name type="scientific">Xylella taiwanensis</name>
    <dbReference type="NCBI Taxonomy" id="1444770"/>
    <lineage>
        <taxon>Bacteria</taxon>
        <taxon>Pseudomonadati</taxon>
        <taxon>Pseudomonadota</taxon>
        <taxon>Gammaproteobacteria</taxon>
        <taxon>Lysobacterales</taxon>
        <taxon>Lysobacteraceae</taxon>
        <taxon>Xylella</taxon>
    </lineage>
</organism>